<evidence type="ECO:0000256" key="8">
    <source>
        <dbReference type="ARBA" id="ARBA00034078"/>
    </source>
</evidence>
<evidence type="ECO:0000256" key="1">
    <source>
        <dbReference type="ARBA" id="ARBA00007874"/>
    </source>
</evidence>
<evidence type="ECO:0000313" key="11">
    <source>
        <dbReference type="Proteomes" id="UP001365405"/>
    </source>
</evidence>
<evidence type="ECO:0000256" key="7">
    <source>
        <dbReference type="ARBA" id="ARBA00023014"/>
    </source>
</evidence>
<dbReference type="Gene3D" id="3.10.20.30">
    <property type="match status" value="1"/>
</dbReference>
<dbReference type="PROSITE" id="PS51085">
    <property type="entry name" value="2FE2S_FER_2"/>
    <property type="match status" value="1"/>
</dbReference>
<evidence type="ECO:0000256" key="3">
    <source>
        <dbReference type="ARBA" id="ARBA00022714"/>
    </source>
</evidence>
<sequence>MPHESPPVTLTVLPEGRTVPVLRGHSLLQAALREGLAVPASCRNGSCRTCISRLVQGQVRHRIDWPSLLADEIAEGWILPCVAEPAPGCTALAMVPGDGRGTAV</sequence>
<dbReference type="InterPro" id="IPR036010">
    <property type="entry name" value="2Fe-2S_ferredoxin-like_sf"/>
</dbReference>
<comment type="cofactor">
    <cofactor evidence="8">
        <name>[2Fe-2S] cluster</name>
        <dbReference type="ChEBI" id="CHEBI:190135"/>
    </cofactor>
</comment>
<dbReference type="Proteomes" id="UP001365405">
    <property type="component" value="Unassembled WGS sequence"/>
</dbReference>
<gene>
    <name evidence="10" type="ORF">AACH10_09300</name>
</gene>
<evidence type="ECO:0000256" key="4">
    <source>
        <dbReference type="ARBA" id="ARBA00022723"/>
    </source>
</evidence>
<dbReference type="Pfam" id="PF00111">
    <property type="entry name" value="Fer2"/>
    <property type="match status" value="1"/>
</dbReference>
<keyword evidence="11" id="KW-1185">Reference proteome</keyword>
<dbReference type="CDD" id="cd00207">
    <property type="entry name" value="fer2"/>
    <property type="match status" value="1"/>
</dbReference>
<keyword evidence="3" id="KW-0001">2Fe-2S</keyword>
<keyword evidence="7" id="KW-0411">Iron-sulfur</keyword>
<evidence type="ECO:0000313" key="10">
    <source>
        <dbReference type="EMBL" id="MEK8050432.1"/>
    </source>
</evidence>
<evidence type="ECO:0000256" key="6">
    <source>
        <dbReference type="ARBA" id="ARBA00023004"/>
    </source>
</evidence>
<dbReference type="EMBL" id="JBBUTH010000004">
    <property type="protein sequence ID" value="MEK8050432.1"/>
    <property type="molecule type" value="Genomic_DNA"/>
</dbReference>
<reference evidence="10 11" key="1">
    <citation type="submission" date="2024-04" db="EMBL/GenBank/DDBJ databases">
        <title>Novel species of the genus Ideonella isolated from streams.</title>
        <authorList>
            <person name="Lu H."/>
        </authorList>
    </citation>
    <scope>NUCLEOTIDE SEQUENCE [LARGE SCALE GENOMIC DNA]</scope>
    <source>
        <strain evidence="10 11">DXS22W</strain>
    </source>
</reference>
<proteinExistence type="inferred from homology"/>
<dbReference type="PANTHER" id="PTHR43112">
    <property type="entry name" value="FERREDOXIN"/>
    <property type="match status" value="1"/>
</dbReference>
<comment type="similarity">
    <text evidence="1">Belongs to the 2Fe2S plant-type ferredoxin family.</text>
</comment>
<accession>A0ABU9CIN4</accession>
<evidence type="ECO:0000259" key="9">
    <source>
        <dbReference type="PROSITE" id="PS51085"/>
    </source>
</evidence>
<comment type="caution">
    <text evidence="10">The sequence shown here is derived from an EMBL/GenBank/DDBJ whole genome shotgun (WGS) entry which is preliminary data.</text>
</comment>
<evidence type="ECO:0000256" key="2">
    <source>
        <dbReference type="ARBA" id="ARBA00022448"/>
    </source>
</evidence>
<dbReference type="SUPFAM" id="SSF54292">
    <property type="entry name" value="2Fe-2S ferredoxin-like"/>
    <property type="match status" value="1"/>
</dbReference>
<organism evidence="10 11">
    <name type="scientific">Pseudaquabacterium inlustre</name>
    <dbReference type="NCBI Taxonomy" id="2984192"/>
    <lineage>
        <taxon>Bacteria</taxon>
        <taxon>Pseudomonadati</taxon>
        <taxon>Pseudomonadota</taxon>
        <taxon>Betaproteobacteria</taxon>
        <taxon>Burkholderiales</taxon>
        <taxon>Sphaerotilaceae</taxon>
        <taxon>Pseudaquabacterium</taxon>
    </lineage>
</organism>
<dbReference type="InterPro" id="IPR001041">
    <property type="entry name" value="2Fe-2S_ferredoxin-type"/>
</dbReference>
<name>A0ABU9CIN4_9BURK</name>
<keyword evidence="4" id="KW-0479">Metal-binding</keyword>
<dbReference type="PANTHER" id="PTHR43112:SF3">
    <property type="entry name" value="FERREDOXIN-2, CHLOROPLASTIC"/>
    <property type="match status" value="1"/>
</dbReference>
<dbReference type="InterPro" id="IPR012675">
    <property type="entry name" value="Beta-grasp_dom_sf"/>
</dbReference>
<keyword evidence="6" id="KW-0408">Iron</keyword>
<feature type="domain" description="2Fe-2S ferredoxin-type" evidence="9">
    <location>
        <begin position="6"/>
        <end position="104"/>
    </location>
</feature>
<evidence type="ECO:0000256" key="5">
    <source>
        <dbReference type="ARBA" id="ARBA00022982"/>
    </source>
</evidence>
<dbReference type="RefSeq" id="WP_341410107.1">
    <property type="nucleotide sequence ID" value="NZ_JBBUTH010000004.1"/>
</dbReference>
<keyword evidence="5" id="KW-0249">Electron transport</keyword>
<keyword evidence="2" id="KW-0813">Transport</keyword>
<protein>
    <submittedName>
        <fullName evidence="10">2Fe-2S iron-sulfur cluster binding domain-containing protein</fullName>
    </submittedName>
</protein>